<organism evidence="2 3">
    <name type="scientific">Lasiosphaeris hirsuta</name>
    <dbReference type="NCBI Taxonomy" id="260670"/>
    <lineage>
        <taxon>Eukaryota</taxon>
        <taxon>Fungi</taxon>
        <taxon>Dikarya</taxon>
        <taxon>Ascomycota</taxon>
        <taxon>Pezizomycotina</taxon>
        <taxon>Sordariomycetes</taxon>
        <taxon>Sordariomycetidae</taxon>
        <taxon>Sordariales</taxon>
        <taxon>Lasiosphaeriaceae</taxon>
        <taxon>Lasiosphaeris</taxon>
    </lineage>
</organism>
<evidence type="ECO:0000313" key="3">
    <source>
        <dbReference type="Proteomes" id="UP001172102"/>
    </source>
</evidence>
<gene>
    <name evidence="2" type="ORF">B0H67DRAFT_56808</name>
</gene>
<dbReference type="Proteomes" id="UP001172102">
    <property type="component" value="Unassembled WGS sequence"/>
</dbReference>
<keyword evidence="3" id="KW-1185">Reference proteome</keyword>
<evidence type="ECO:0000313" key="2">
    <source>
        <dbReference type="EMBL" id="KAK0731000.1"/>
    </source>
</evidence>
<comment type="caution">
    <text evidence="2">The sequence shown here is derived from an EMBL/GenBank/DDBJ whole genome shotgun (WGS) entry which is preliminary data.</text>
</comment>
<accession>A0AA40E8P1</accession>
<dbReference type="EMBL" id="JAUKUA010000001">
    <property type="protein sequence ID" value="KAK0731000.1"/>
    <property type="molecule type" value="Genomic_DNA"/>
</dbReference>
<feature type="compositionally biased region" description="Low complexity" evidence="1">
    <location>
        <begin position="12"/>
        <end position="27"/>
    </location>
</feature>
<protein>
    <submittedName>
        <fullName evidence="2">Uncharacterized protein</fullName>
    </submittedName>
</protein>
<evidence type="ECO:0000256" key="1">
    <source>
        <dbReference type="SAM" id="MobiDB-lite"/>
    </source>
</evidence>
<sequence>MSSRWMGGPDYSAPAGSGQAGGAPASAMPVRKTHMELPDSIQGSLNIIKAGLRQLERAGALRAAEYSFLVRSLEGFLQCWASGNHNTEESASAFIPFENREPNFDNADNQPSSAQNYPSTPRAQTYPGKHPVPPTPDTPKLQFETMAGHKNGSSAIKRETTSALEHNKDPNDPLNRFMEAAANGGIRVAPASGASMPMPAAYSWGHQPLPREKWIDSMAFYKGQGLKEPYKSIISNNPEDAWDKVKKAIAAKTPDLPRANDPAFHWPAGHFYGMENFEDLKKLGTSEFLGRLTSSNPGVRGHAEFEMMKAGWKGTDPVGMPMPPYTRDPKAPHGHFSVSGLRSNDATAPGHGVGARIASSIGSVNNTANRPGQAMGAPPAIGVPVQGTPYMPVGFDVAGFASMMQKQEGLAPSPTPGWPLSTVTQSPSHYDTYAQRQASNLYAEQIASVHNGRGNFNTRLMSSIHAQGKSSVPADVANLATPEKPAKIEPKPKMHAGHARVLRGVIPIDMATAAAWDTKATSTGTGNQGPGGHARVLRGVIPVDMATAAA</sequence>
<feature type="region of interest" description="Disordered" evidence="1">
    <location>
        <begin position="99"/>
        <end position="141"/>
    </location>
</feature>
<proteinExistence type="predicted"/>
<dbReference type="AlphaFoldDB" id="A0AA40E8P1"/>
<feature type="region of interest" description="Disordered" evidence="1">
    <location>
        <begin position="1"/>
        <end position="27"/>
    </location>
</feature>
<name>A0AA40E8P1_9PEZI</name>
<feature type="compositionally biased region" description="Polar residues" evidence="1">
    <location>
        <begin position="106"/>
        <end position="123"/>
    </location>
</feature>
<reference evidence="2" key="1">
    <citation type="submission" date="2023-06" db="EMBL/GenBank/DDBJ databases">
        <title>Genome-scale phylogeny and comparative genomics of the fungal order Sordariales.</title>
        <authorList>
            <consortium name="Lawrence Berkeley National Laboratory"/>
            <person name="Hensen N."/>
            <person name="Bonometti L."/>
            <person name="Westerberg I."/>
            <person name="Brannstrom I.O."/>
            <person name="Guillou S."/>
            <person name="Cros-Aarteil S."/>
            <person name="Calhoun S."/>
            <person name="Haridas S."/>
            <person name="Kuo A."/>
            <person name="Mondo S."/>
            <person name="Pangilinan J."/>
            <person name="Riley R."/>
            <person name="Labutti K."/>
            <person name="Andreopoulos B."/>
            <person name="Lipzen A."/>
            <person name="Chen C."/>
            <person name="Yanf M."/>
            <person name="Daum C."/>
            <person name="Ng V."/>
            <person name="Clum A."/>
            <person name="Steindorff A."/>
            <person name="Ohm R."/>
            <person name="Martin F."/>
            <person name="Silar P."/>
            <person name="Natvig D."/>
            <person name="Lalanne C."/>
            <person name="Gautier V."/>
            <person name="Ament-Velasquez S.L."/>
            <person name="Kruys A."/>
            <person name="Hutchinson M.I."/>
            <person name="Powell A.J."/>
            <person name="Barry K."/>
            <person name="Miller A.N."/>
            <person name="Grigoriev I.V."/>
            <person name="Debuchy R."/>
            <person name="Gladieux P."/>
            <person name="Thoren M.H."/>
            <person name="Johannesson H."/>
        </authorList>
    </citation>
    <scope>NUCLEOTIDE SEQUENCE</scope>
    <source>
        <strain evidence="2">SMH4607-1</strain>
    </source>
</reference>